<evidence type="ECO:0000313" key="2">
    <source>
        <dbReference type="EMBL" id="MBP2373583.1"/>
    </source>
</evidence>
<dbReference type="EMBL" id="JAGIOE010000001">
    <property type="protein sequence ID" value="MBP2373583.1"/>
    <property type="molecule type" value="Genomic_DNA"/>
</dbReference>
<protein>
    <recommendedName>
        <fullName evidence="4">FtsX-like permease family protein</fullName>
    </recommendedName>
</protein>
<sequence length="443" mass="44444">MMRALALAWMLGRPGHGRRAPLLLTMGAYALVSALVLTVTAGALSFTRVQNELTGMYLMLAGLAVVLLLVPLAVLGAAAARLSARSQDTRLSTVRLLGGTPGLVVGITIIESSATALAGAVGGVLLYAAAAPAVGLVHFQGSAIGSAMWLEPGIIALMVGAVALIAAISAAVGLRKVIVSPLGVRNRTTTPKPRWIRAVIVAALILVVSLAFSMLSVFASMAVILAVLLGGFALGLGALNLVGPWAVRVIGTSKLKRAQGPAQLLAARVILENPAQAWRQVSGVAMTSFVAVVGGSGAALMNTAGAESDPGSPDSLLAADVMTGVLITLVASFISVACSTAITQAAATLDRADLYSGLHRLGMERATMEKARVGSVMAPVIGVGIGAVIVSGVLVFPLAGMAVIFAPVSVGIILLTLLAGVLAVRGAVALTATGGVLKLGKSG</sequence>
<keyword evidence="1" id="KW-0812">Transmembrane</keyword>
<feature type="transmembrane region" description="Helical" evidence="1">
    <location>
        <begin position="402"/>
        <end position="424"/>
    </location>
</feature>
<comment type="caution">
    <text evidence="2">The sequence shown here is derived from an EMBL/GenBank/DDBJ whole genome shotgun (WGS) entry which is preliminary data.</text>
</comment>
<reference evidence="2 3" key="1">
    <citation type="submission" date="2021-03" db="EMBL/GenBank/DDBJ databases">
        <title>Sequencing the genomes of 1000 actinobacteria strains.</title>
        <authorList>
            <person name="Klenk H.-P."/>
        </authorList>
    </citation>
    <scope>NUCLEOTIDE SEQUENCE [LARGE SCALE GENOMIC DNA]</scope>
    <source>
        <strain evidence="2 3">DSM 15454</strain>
    </source>
</reference>
<keyword evidence="1" id="KW-1133">Transmembrane helix</keyword>
<gene>
    <name evidence="2" type="ORF">JOF46_001495</name>
</gene>
<feature type="transmembrane region" description="Helical" evidence="1">
    <location>
        <begin position="221"/>
        <end position="247"/>
    </location>
</feature>
<evidence type="ECO:0000256" key="1">
    <source>
        <dbReference type="SAM" id="Phobius"/>
    </source>
</evidence>
<feature type="transmembrane region" description="Helical" evidence="1">
    <location>
        <begin position="321"/>
        <end position="342"/>
    </location>
</feature>
<feature type="transmembrane region" description="Helical" evidence="1">
    <location>
        <begin position="153"/>
        <end position="174"/>
    </location>
</feature>
<feature type="transmembrane region" description="Helical" evidence="1">
    <location>
        <begin position="117"/>
        <end position="141"/>
    </location>
</feature>
<accession>A0ABS4WCC6</accession>
<dbReference type="Proteomes" id="UP000766570">
    <property type="component" value="Unassembled WGS sequence"/>
</dbReference>
<evidence type="ECO:0000313" key="3">
    <source>
        <dbReference type="Proteomes" id="UP000766570"/>
    </source>
</evidence>
<organism evidence="2 3">
    <name type="scientific">Paeniglutamicibacter psychrophenolicus</name>
    <dbReference type="NCBI Taxonomy" id="257454"/>
    <lineage>
        <taxon>Bacteria</taxon>
        <taxon>Bacillati</taxon>
        <taxon>Actinomycetota</taxon>
        <taxon>Actinomycetes</taxon>
        <taxon>Micrococcales</taxon>
        <taxon>Micrococcaceae</taxon>
        <taxon>Paeniglutamicibacter</taxon>
    </lineage>
</organism>
<feature type="transmembrane region" description="Helical" evidence="1">
    <location>
        <begin position="58"/>
        <end position="80"/>
    </location>
</feature>
<keyword evidence="3" id="KW-1185">Reference proteome</keyword>
<proteinExistence type="predicted"/>
<evidence type="ECO:0008006" key="4">
    <source>
        <dbReference type="Google" id="ProtNLM"/>
    </source>
</evidence>
<feature type="transmembrane region" description="Helical" evidence="1">
    <location>
        <begin position="373"/>
        <end position="396"/>
    </location>
</feature>
<feature type="transmembrane region" description="Helical" evidence="1">
    <location>
        <begin position="281"/>
        <end position="301"/>
    </location>
</feature>
<feature type="transmembrane region" description="Helical" evidence="1">
    <location>
        <begin position="195"/>
        <end position="215"/>
    </location>
</feature>
<name>A0ABS4WCC6_9MICC</name>
<feature type="transmembrane region" description="Helical" evidence="1">
    <location>
        <begin position="27"/>
        <end position="46"/>
    </location>
</feature>
<keyword evidence="1" id="KW-0472">Membrane</keyword>